<feature type="domain" description="GFO/IDH/MocA-like oxidoreductase" evidence="4">
    <location>
        <begin position="135"/>
        <end position="249"/>
    </location>
</feature>
<reference evidence="5 6" key="1">
    <citation type="submission" date="2024-08" db="EMBL/GenBank/DDBJ databases">
        <authorList>
            <person name="Arias E."/>
        </authorList>
    </citation>
    <scope>NUCLEOTIDE SEQUENCE [LARGE SCALE GENOMIC DNA]</scope>
    <source>
        <strain evidence="5 6">FAM 25317</strain>
    </source>
</reference>
<dbReference type="Proteomes" id="UP001625389">
    <property type="component" value="Unassembled WGS sequence"/>
</dbReference>
<feature type="domain" description="Gfo/Idh/MocA-like oxidoreductase N-terminal" evidence="3">
    <location>
        <begin position="7"/>
        <end position="124"/>
    </location>
</feature>
<dbReference type="InterPro" id="IPR036291">
    <property type="entry name" value="NAD(P)-bd_dom_sf"/>
</dbReference>
<evidence type="ECO:0000313" key="6">
    <source>
        <dbReference type="Proteomes" id="UP001625389"/>
    </source>
</evidence>
<accession>A0ABW8UCI9</accession>
<dbReference type="SUPFAM" id="SSF51735">
    <property type="entry name" value="NAD(P)-binding Rossmann-fold domains"/>
    <property type="match status" value="1"/>
</dbReference>
<name>A0ABW8UCI9_9LACO</name>
<sequence>MTQQQIINYGIMGAAQIAPRFLAGLRAAGGAQALAIGASQLTRAQQFAQVNNIPHAYGSYTELVNDPTLDVIYIPLYNGGHYAGAKLALNHGKSVLLEKPFTLTRAQAEALFTLAQQQHVTLMAAQKAVFLPLTRKIKQILTAGTIGQVSWIDAQSYHPGGTDISWFQDIAAGGGAFRGSAAYPLDYIQYLLNQQFTSYSGECQRQAPAADWQSNVVLKTEQNVLVNLFISAKLPLNSRMIIYGDRGKIVIPNYWKSAEATLYTYDGKATPLRVTQDSEFVFEIQHFNQLWRQHQLTSPIMTPELTCHTIEIIENIYRRWTAGPTAS</sequence>
<dbReference type="InterPro" id="IPR000683">
    <property type="entry name" value="Gfo/Idh/MocA-like_OxRdtase_N"/>
</dbReference>
<dbReference type="Gene3D" id="3.40.50.720">
    <property type="entry name" value="NAD(P)-binding Rossmann-like Domain"/>
    <property type="match status" value="1"/>
</dbReference>
<evidence type="ECO:0000259" key="4">
    <source>
        <dbReference type="Pfam" id="PF22725"/>
    </source>
</evidence>
<evidence type="ECO:0000256" key="1">
    <source>
        <dbReference type="ARBA" id="ARBA00010928"/>
    </source>
</evidence>
<evidence type="ECO:0000256" key="2">
    <source>
        <dbReference type="ARBA" id="ARBA00023002"/>
    </source>
</evidence>
<evidence type="ECO:0000313" key="5">
    <source>
        <dbReference type="EMBL" id="MFL2029393.1"/>
    </source>
</evidence>
<proteinExistence type="inferred from homology"/>
<dbReference type="SUPFAM" id="SSF55347">
    <property type="entry name" value="Glyceraldehyde-3-phosphate dehydrogenase-like, C-terminal domain"/>
    <property type="match status" value="1"/>
</dbReference>
<dbReference type="EMBL" id="JBGQPK010000024">
    <property type="protein sequence ID" value="MFL2029393.1"/>
    <property type="molecule type" value="Genomic_DNA"/>
</dbReference>
<dbReference type="Pfam" id="PF22725">
    <property type="entry name" value="GFO_IDH_MocA_C3"/>
    <property type="match status" value="1"/>
</dbReference>
<keyword evidence="6" id="KW-1185">Reference proteome</keyword>
<dbReference type="RefSeq" id="WP_125549674.1">
    <property type="nucleotide sequence ID" value="NZ_JBGQPK010000024.1"/>
</dbReference>
<comment type="caution">
    <text evidence="5">The sequence shown here is derived from an EMBL/GenBank/DDBJ whole genome shotgun (WGS) entry which is preliminary data.</text>
</comment>
<protein>
    <submittedName>
        <fullName evidence="5">Gfo/Idh/MocA family protein</fullName>
    </submittedName>
</protein>
<dbReference type="InterPro" id="IPR055170">
    <property type="entry name" value="GFO_IDH_MocA-like_dom"/>
</dbReference>
<dbReference type="InterPro" id="IPR050984">
    <property type="entry name" value="Gfo/Idh/MocA_domain"/>
</dbReference>
<evidence type="ECO:0000259" key="3">
    <source>
        <dbReference type="Pfam" id="PF01408"/>
    </source>
</evidence>
<organism evidence="5 6">
    <name type="scientific">Loigolactobacillus zhaoyuanensis</name>
    <dbReference type="NCBI Taxonomy" id="2486017"/>
    <lineage>
        <taxon>Bacteria</taxon>
        <taxon>Bacillati</taxon>
        <taxon>Bacillota</taxon>
        <taxon>Bacilli</taxon>
        <taxon>Lactobacillales</taxon>
        <taxon>Lactobacillaceae</taxon>
        <taxon>Loigolactobacillus</taxon>
    </lineage>
</organism>
<dbReference type="PANTHER" id="PTHR22604:SF105">
    <property type="entry name" value="TRANS-1,2-DIHYDROBENZENE-1,2-DIOL DEHYDROGENASE"/>
    <property type="match status" value="1"/>
</dbReference>
<dbReference type="Pfam" id="PF01408">
    <property type="entry name" value="GFO_IDH_MocA"/>
    <property type="match status" value="1"/>
</dbReference>
<dbReference type="Gene3D" id="3.30.360.10">
    <property type="entry name" value="Dihydrodipicolinate Reductase, domain 2"/>
    <property type="match status" value="1"/>
</dbReference>
<comment type="similarity">
    <text evidence="1">Belongs to the Gfo/Idh/MocA family.</text>
</comment>
<gene>
    <name evidence="5" type="ORF">ACEN34_07160</name>
</gene>
<keyword evidence="2" id="KW-0560">Oxidoreductase</keyword>
<dbReference type="PANTHER" id="PTHR22604">
    <property type="entry name" value="OXIDOREDUCTASES"/>
    <property type="match status" value="1"/>
</dbReference>